<gene>
    <name evidence="1" type="ORF">COT42_06570</name>
</gene>
<dbReference type="GO" id="GO:1904047">
    <property type="term" value="F:S-adenosyl-L-methionine binding"/>
    <property type="evidence" value="ECO:0007669"/>
    <property type="project" value="TreeGrafter"/>
</dbReference>
<dbReference type="InterPro" id="IPR058240">
    <property type="entry name" value="rSAM_sf"/>
</dbReference>
<dbReference type="InterPro" id="IPR007197">
    <property type="entry name" value="rSAM"/>
</dbReference>
<dbReference type="Gene3D" id="3.80.30.30">
    <property type="match status" value="1"/>
</dbReference>
<evidence type="ECO:0008006" key="3">
    <source>
        <dbReference type="Google" id="ProtNLM"/>
    </source>
</evidence>
<name>A0A2H0XXW8_UNCSA</name>
<dbReference type="PANTHER" id="PTHR37822:SF2">
    <property type="entry name" value="SPORE PHOTOPRODUCT LYASE"/>
    <property type="match status" value="1"/>
</dbReference>
<organism evidence="1 2">
    <name type="scientific">Candidatus Saganbacteria bacterium CG08_land_8_20_14_0_20_45_16</name>
    <dbReference type="NCBI Taxonomy" id="2014293"/>
    <lineage>
        <taxon>Bacteria</taxon>
        <taxon>Bacillati</taxon>
        <taxon>Saganbacteria</taxon>
    </lineage>
</organism>
<protein>
    <recommendedName>
        <fullName evidence="3">DNA photolyase</fullName>
    </recommendedName>
</protein>
<evidence type="ECO:0000313" key="2">
    <source>
        <dbReference type="Proteomes" id="UP000231343"/>
    </source>
</evidence>
<dbReference type="PANTHER" id="PTHR37822">
    <property type="entry name" value="SPORE PHOTOPRODUCT LYASE-RELATED"/>
    <property type="match status" value="1"/>
</dbReference>
<dbReference type="GO" id="GO:0042601">
    <property type="term" value="C:endospore-forming forespore"/>
    <property type="evidence" value="ECO:0007669"/>
    <property type="project" value="TreeGrafter"/>
</dbReference>
<dbReference type="SUPFAM" id="SSF102114">
    <property type="entry name" value="Radical SAM enzymes"/>
    <property type="match status" value="1"/>
</dbReference>
<accession>A0A2H0XXW8</accession>
<dbReference type="GO" id="GO:0051539">
    <property type="term" value="F:4 iron, 4 sulfur cluster binding"/>
    <property type="evidence" value="ECO:0007669"/>
    <property type="project" value="TreeGrafter"/>
</dbReference>
<dbReference type="AlphaFoldDB" id="A0A2H0XXW8"/>
<sequence>MPKTIKYIKQVKRPLVRPCPCAVDHISCGYINISHILGCPYNCSYCFLHTYYGQEEIVVYDNDEELLAQVADYMVKADKRLRLGTGQYSDSLALDKETGLSKKLIELFAGQDKHLLELKTKSAEVDHLLALDHCRRTVMAWSVNPEALARSEELGAESLAARLVAAKRCVAAGYPVAFHFDPIIYYAGWDNDYQAVVDLIFTEISESSIAWISLGALRFQPELKELAANKFPSSMIFKGSLCFEVDKMRYPEQLRIELFNRMVGLIRGHSKTVYLYLCMESPKVWAEVNLGNCQNNPYQGYFDYSRKTKIQ</sequence>
<reference evidence="1 2" key="1">
    <citation type="submission" date="2017-09" db="EMBL/GenBank/DDBJ databases">
        <title>Depth-based differentiation of microbial function through sediment-hosted aquifers and enrichment of novel symbionts in the deep terrestrial subsurface.</title>
        <authorList>
            <person name="Probst A.J."/>
            <person name="Ladd B."/>
            <person name="Jarett J.K."/>
            <person name="Geller-Mcgrath D.E."/>
            <person name="Sieber C.M."/>
            <person name="Emerson J.B."/>
            <person name="Anantharaman K."/>
            <person name="Thomas B.C."/>
            <person name="Malmstrom R."/>
            <person name="Stieglmeier M."/>
            <person name="Klingl A."/>
            <person name="Woyke T."/>
            <person name="Ryan C.M."/>
            <person name="Banfield J.F."/>
        </authorList>
    </citation>
    <scope>NUCLEOTIDE SEQUENCE [LARGE SCALE GENOMIC DNA]</scope>
    <source>
        <strain evidence="1">CG08_land_8_20_14_0_20_45_16</strain>
    </source>
</reference>
<dbReference type="Proteomes" id="UP000231343">
    <property type="component" value="Unassembled WGS sequence"/>
</dbReference>
<dbReference type="InterPro" id="IPR049539">
    <property type="entry name" value="SPL"/>
</dbReference>
<dbReference type="Gene3D" id="3.40.50.12110">
    <property type="match status" value="1"/>
</dbReference>
<evidence type="ECO:0000313" key="1">
    <source>
        <dbReference type="EMBL" id="PIS28959.1"/>
    </source>
</evidence>
<dbReference type="GO" id="GO:0003913">
    <property type="term" value="F:DNA photolyase activity"/>
    <property type="evidence" value="ECO:0007669"/>
    <property type="project" value="TreeGrafter"/>
</dbReference>
<dbReference type="Pfam" id="PF20903">
    <property type="entry name" value="SPL"/>
    <property type="match status" value="1"/>
</dbReference>
<dbReference type="EMBL" id="PEYM01000108">
    <property type="protein sequence ID" value="PIS28959.1"/>
    <property type="molecule type" value="Genomic_DNA"/>
</dbReference>
<dbReference type="SFLD" id="SFLDS00029">
    <property type="entry name" value="Radical_SAM"/>
    <property type="match status" value="1"/>
</dbReference>
<proteinExistence type="predicted"/>
<comment type="caution">
    <text evidence="1">The sequence shown here is derived from an EMBL/GenBank/DDBJ whole genome shotgun (WGS) entry which is preliminary data.</text>
</comment>